<evidence type="ECO:0000313" key="1">
    <source>
        <dbReference type="EMBL" id="CAF5118053.1"/>
    </source>
</evidence>
<dbReference type="Proteomes" id="UP000676336">
    <property type="component" value="Unassembled WGS sequence"/>
</dbReference>
<sequence length="193" mass="22078">WASNQSLPSVSTDTLTIKLIAIKTDEQHALKNIKEFPAVTKMNVNNHTQTSPATIDILPSLSDEQNLVEQPSKDSTSALKRNLKYKHQQSKIRHLHRERKTRVGQTPKIIYPSKIKIMNSKYLDRNQKKAIVRSRVSNNRDQQTPLPIYLDEDVQSVSLNKNQQKKTNHGNIPLQKIENKLVSQRGALNNETQ</sequence>
<feature type="non-terminal residue" evidence="2">
    <location>
        <position position="1"/>
    </location>
</feature>
<gene>
    <name evidence="1" type="ORF">BYL167_LOCUS66644</name>
    <name evidence="3" type="ORF">GIL414_LOCUS76029</name>
    <name evidence="2" type="ORF">SMN809_LOCUS74568</name>
</gene>
<dbReference type="AlphaFoldDB" id="A0A8S3IET6"/>
<evidence type="ECO:0000313" key="3">
    <source>
        <dbReference type="EMBL" id="CAF5199347.1"/>
    </source>
</evidence>
<evidence type="ECO:0000313" key="2">
    <source>
        <dbReference type="EMBL" id="CAF5197692.1"/>
    </source>
</evidence>
<dbReference type="Proteomes" id="UP000681720">
    <property type="component" value="Unassembled WGS sequence"/>
</dbReference>
<dbReference type="EMBL" id="CAJOBH010243733">
    <property type="protein sequence ID" value="CAF5118053.1"/>
    <property type="molecule type" value="Genomic_DNA"/>
</dbReference>
<name>A0A8S3IET6_9BILA</name>
<proteinExistence type="predicted"/>
<dbReference type="EMBL" id="CAJOBJ010344417">
    <property type="protein sequence ID" value="CAF5199347.1"/>
    <property type="molecule type" value="Genomic_DNA"/>
</dbReference>
<feature type="non-terminal residue" evidence="2">
    <location>
        <position position="193"/>
    </location>
</feature>
<organism evidence="2 4">
    <name type="scientific">Rotaria magnacalcarata</name>
    <dbReference type="NCBI Taxonomy" id="392030"/>
    <lineage>
        <taxon>Eukaryota</taxon>
        <taxon>Metazoa</taxon>
        <taxon>Spiralia</taxon>
        <taxon>Gnathifera</taxon>
        <taxon>Rotifera</taxon>
        <taxon>Eurotatoria</taxon>
        <taxon>Bdelloidea</taxon>
        <taxon>Philodinida</taxon>
        <taxon>Philodinidae</taxon>
        <taxon>Rotaria</taxon>
    </lineage>
</organism>
<dbReference type="Proteomes" id="UP000681967">
    <property type="component" value="Unassembled WGS sequence"/>
</dbReference>
<comment type="caution">
    <text evidence="2">The sequence shown here is derived from an EMBL/GenBank/DDBJ whole genome shotgun (WGS) entry which is preliminary data.</text>
</comment>
<evidence type="ECO:0000313" key="4">
    <source>
        <dbReference type="Proteomes" id="UP000676336"/>
    </source>
</evidence>
<reference evidence="2" key="1">
    <citation type="submission" date="2021-02" db="EMBL/GenBank/DDBJ databases">
        <authorList>
            <person name="Nowell W R."/>
        </authorList>
    </citation>
    <scope>NUCLEOTIDE SEQUENCE</scope>
</reference>
<protein>
    <submittedName>
        <fullName evidence="2">Uncharacterized protein</fullName>
    </submittedName>
</protein>
<dbReference type="EMBL" id="CAJOBI010330447">
    <property type="protein sequence ID" value="CAF5197692.1"/>
    <property type="molecule type" value="Genomic_DNA"/>
</dbReference>
<accession>A0A8S3IET6</accession>